<proteinExistence type="predicted"/>
<keyword evidence="2" id="KW-1185">Reference proteome</keyword>
<organism evidence="1 2">
    <name type="scientific">Rosa chinensis</name>
    <name type="common">China rose</name>
    <dbReference type="NCBI Taxonomy" id="74649"/>
    <lineage>
        <taxon>Eukaryota</taxon>
        <taxon>Viridiplantae</taxon>
        <taxon>Streptophyta</taxon>
        <taxon>Embryophyta</taxon>
        <taxon>Tracheophyta</taxon>
        <taxon>Spermatophyta</taxon>
        <taxon>Magnoliopsida</taxon>
        <taxon>eudicotyledons</taxon>
        <taxon>Gunneridae</taxon>
        <taxon>Pentapetalae</taxon>
        <taxon>rosids</taxon>
        <taxon>fabids</taxon>
        <taxon>Rosales</taxon>
        <taxon>Rosaceae</taxon>
        <taxon>Rosoideae</taxon>
        <taxon>Rosoideae incertae sedis</taxon>
        <taxon>Rosa</taxon>
    </lineage>
</organism>
<reference evidence="1 2" key="1">
    <citation type="journal article" date="2018" name="Nat. Genet.">
        <title>The Rosa genome provides new insights in the design of modern roses.</title>
        <authorList>
            <person name="Bendahmane M."/>
        </authorList>
    </citation>
    <scope>NUCLEOTIDE SEQUENCE [LARGE SCALE GENOMIC DNA]</scope>
    <source>
        <strain evidence="2">cv. Old Blush</strain>
    </source>
</reference>
<dbReference type="InterPro" id="IPR038136">
    <property type="entry name" value="CofD-like_dom_sf"/>
</dbReference>
<dbReference type="PANTHER" id="PTHR31240">
    <property type="entry name" value="MATERNAL EFFECT EMBRYO ARREST 18"/>
    <property type="match status" value="1"/>
</dbReference>
<protein>
    <submittedName>
        <fullName evidence="1">Putative LPPG:FO 2-phospho-L-lactate transferase CofD/UPF0052</fullName>
    </submittedName>
</protein>
<accession>A0A2P6Q4L8</accession>
<keyword evidence="1" id="KW-0808">Transferase</keyword>
<name>A0A2P6Q4L8_ROSCH</name>
<dbReference type="SUPFAM" id="SSF142338">
    <property type="entry name" value="CofD-like"/>
    <property type="match status" value="1"/>
</dbReference>
<comment type="caution">
    <text evidence="1">The sequence shown here is derived from an EMBL/GenBank/DDBJ whole genome shotgun (WGS) entry which is preliminary data.</text>
</comment>
<dbReference type="InterPro" id="IPR002882">
    <property type="entry name" value="CofD"/>
</dbReference>
<gene>
    <name evidence="1" type="ORF">RchiOBHm_Chr5g0010591</name>
</gene>
<sequence>MKFLIQPRDICHLSISETWYRELDCFGVSAVGAWSSDLCGGKLFSSWPPALSSRIKRMFYMSNEGQNLLLEVFPSPNAAVMDQLRNVDCIVYAMGSLFTSVCPSLVLIGIGEIISSRSCPKVPSHHTFNLHMLQDAT</sequence>
<dbReference type="EMBL" id="PDCK01000043">
    <property type="protein sequence ID" value="PRQ29132.1"/>
    <property type="molecule type" value="Genomic_DNA"/>
</dbReference>
<dbReference type="GO" id="GO:0043743">
    <property type="term" value="F:LPPG:FO 2-phospho-L-lactate transferase activity"/>
    <property type="evidence" value="ECO:0007669"/>
    <property type="project" value="InterPro"/>
</dbReference>
<dbReference type="Gene3D" id="3.40.50.10680">
    <property type="entry name" value="CofD-like domains"/>
    <property type="match status" value="1"/>
</dbReference>
<dbReference type="Proteomes" id="UP000238479">
    <property type="component" value="Chromosome 5"/>
</dbReference>
<dbReference type="Pfam" id="PF01933">
    <property type="entry name" value="CofD"/>
    <property type="match status" value="1"/>
</dbReference>
<evidence type="ECO:0000313" key="2">
    <source>
        <dbReference type="Proteomes" id="UP000238479"/>
    </source>
</evidence>
<dbReference type="AlphaFoldDB" id="A0A2P6Q4L8"/>
<evidence type="ECO:0000313" key="1">
    <source>
        <dbReference type="EMBL" id="PRQ29132.1"/>
    </source>
</evidence>
<dbReference type="PANTHER" id="PTHR31240:SF0">
    <property type="entry name" value="MATERNAL EFFECT EMBRYO ARREST 18"/>
    <property type="match status" value="1"/>
</dbReference>
<dbReference type="Gramene" id="PRQ29132">
    <property type="protein sequence ID" value="PRQ29132"/>
    <property type="gene ID" value="RchiOBHm_Chr5g0010591"/>
</dbReference>